<dbReference type="PANTHER" id="PTHR11783">
    <property type="entry name" value="SULFOTRANSFERASE SULT"/>
    <property type="match status" value="1"/>
</dbReference>
<gene>
    <name evidence="4" type="ORF">JQS43_06690</name>
</gene>
<organism evidence="4 5">
    <name type="scientific">Natronosporangium hydrolyticum</name>
    <dbReference type="NCBI Taxonomy" id="2811111"/>
    <lineage>
        <taxon>Bacteria</taxon>
        <taxon>Bacillati</taxon>
        <taxon>Actinomycetota</taxon>
        <taxon>Actinomycetes</taxon>
        <taxon>Micromonosporales</taxon>
        <taxon>Micromonosporaceae</taxon>
        <taxon>Natronosporangium</taxon>
    </lineage>
</organism>
<dbReference type="Gene3D" id="3.40.50.300">
    <property type="entry name" value="P-loop containing nucleotide triphosphate hydrolases"/>
    <property type="match status" value="1"/>
</dbReference>
<evidence type="ECO:0000256" key="2">
    <source>
        <dbReference type="ARBA" id="ARBA00022679"/>
    </source>
</evidence>
<comment type="similarity">
    <text evidence="1">Belongs to the sulfotransferase 1 family.</text>
</comment>
<dbReference type="SUPFAM" id="SSF52540">
    <property type="entry name" value="P-loop containing nucleoside triphosphate hydrolases"/>
    <property type="match status" value="1"/>
</dbReference>
<protein>
    <submittedName>
        <fullName evidence="4">Sulfotransferase domain-containing protein</fullName>
    </submittedName>
</protein>
<accession>A0A895YSY8</accession>
<dbReference type="GO" id="GO:0008146">
    <property type="term" value="F:sulfotransferase activity"/>
    <property type="evidence" value="ECO:0007669"/>
    <property type="project" value="InterPro"/>
</dbReference>
<evidence type="ECO:0000256" key="1">
    <source>
        <dbReference type="ARBA" id="ARBA00005771"/>
    </source>
</evidence>
<dbReference type="InterPro" id="IPR000863">
    <property type="entry name" value="Sulfotransferase_dom"/>
</dbReference>
<sequence length="291" mass="33253">MDSSRWEEITLRPGDIVISTPAKCGTTWTQMICALLIFQRPDLPAPLDELSLWVDLLTRPRGEVRAIYESQTHRRFFKTHTPPDGLPWHDQVTYLCMGRDPRDVAISWDHHLSNSNIDLMMAMRDQVAAVDGLAPDVAEAPLPPPPPEDPAERFWGWIDDPTPGLTLAGLVAHVAAFWRLRQHPNVILLHYDDLQTDLAAQMRLLASRLDIEVPEDRWPELVEAARFSSMKRRAADVAPEHQVWHDPAAFFHSGTSGQWRELLDDAGLRRYQARVAELADPELRSWLHRRP</sequence>
<name>A0A895YSY8_9ACTN</name>
<evidence type="ECO:0000313" key="5">
    <source>
        <dbReference type="Proteomes" id="UP000662857"/>
    </source>
</evidence>
<keyword evidence="2" id="KW-0808">Transferase</keyword>
<proteinExistence type="inferred from homology"/>
<dbReference type="AlphaFoldDB" id="A0A895YSY8"/>
<dbReference type="Proteomes" id="UP000662857">
    <property type="component" value="Chromosome"/>
</dbReference>
<keyword evidence="5" id="KW-1185">Reference proteome</keyword>
<dbReference type="InterPro" id="IPR027417">
    <property type="entry name" value="P-loop_NTPase"/>
</dbReference>
<dbReference type="EMBL" id="CP070499">
    <property type="protein sequence ID" value="QSB17148.1"/>
    <property type="molecule type" value="Genomic_DNA"/>
</dbReference>
<evidence type="ECO:0000259" key="3">
    <source>
        <dbReference type="Pfam" id="PF00685"/>
    </source>
</evidence>
<dbReference type="KEGG" id="nhy:JQS43_06690"/>
<feature type="domain" description="Sulfotransferase" evidence="3">
    <location>
        <begin position="14"/>
        <end position="276"/>
    </location>
</feature>
<evidence type="ECO:0000313" key="4">
    <source>
        <dbReference type="EMBL" id="QSB17148.1"/>
    </source>
</evidence>
<reference evidence="4" key="1">
    <citation type="submission" date="2021-02" db="EMBL/GenBank/DDBJ databases">
        <title>Natrosporangium hydrolyticum gen. nov., sp. nov, a haloalkaliphilic actinobacterium from a soda solonchak soil.</title>
        <authorList>
            <person name="Sorokin D.Y."/>
            <person name="Khijniak T.V."/>
            <person name="Zakharycheva A.P."/>
            <person name="Boueva O.V."/>
            <person name="Ariskina E.V."/>
            <person name="Hahnke R.L."/>
            <person name="Bunk B."/>
            <person name="Sproer C."/>
            <person name="Schumann P."/>
            <person name="Evtushenko L.I."/>
            <person name="Kublanov I.V."/>
        </authorList>
    </citation>
    <scope>NUCLEOTIDE SEQUENCE</scope>
    <source>
        <strain evidence="4">DSM 106523</strain>
    </source>
</reference>
<dbReference type="Pfam" id="PF00685">
    <property type="entry name" value="Sulfotransfer_1"/>
    <property type="match status" value="1"/>
</dbReference>